<keyword evidence="1" id="KW-1185">Reference proteome</keyword>
<evidence type="ECO:0000313" key="2">
    <source>
        <dbReference type="WBParaSite" id="Hba_03696"/>
    </source>
</evidence>
<accession>A0A1I7WFE5</accession>
<dbReference type="WBParaSite" id="Hba_03696">
    <property type="protein sequence ID" value="Hba_03696"/>
    <property type="gene ID" value="Hba_03696"/>
</dbReference>
<sequence>MPYKTRNPRSTASTCNCISHQFWFNLISELTLHSHFIESLHTLIFKWSKIDFSSMFSLIFLELYLREGLRECKCMLNMPSAQYLLLDELTKLIM</sequence>
<dbReference type="AlphaFoldDB" id="A0A1I7WFE5"/>
<evidence type="ECO:0000313" key="1">
    <source>
        <dbReference type="Proteomes" id="UP000095283"/>
    </source>
</evidence>
<organism evidence="1 2">
    <name type="scientific">Heterorhabditis bacteriophora</name>
    <name type="common">Entomopathogenic nematode worm</name>
    <dbReference type="NCBI Taxonomy" id="37862"/>
    <lineage>
        <taxon>Eukaryota</taxon>
        <taxon>Metazoa</taxon>
        <taxon>Ecdysozoa</taxon>
        <taxon>Nematoda</taxon>
        <taxon>Chromadorea</taxon>
        <taxon>Rhabditida</taxon>
        <taxon>Rhabditina</taxon>
        <taxon>Rhabditomorpha</taxon>
        <taxon>Strongyloidea</taxon>
        <taxon>Heterorhabditidae</taxon>
        <taxon>Heterorhabditis</taxon>
    </lineage>
</organism>
<name>A0A1I7WFE5_HETBA</name>
<reference evidence="2" key="1">
    <citation type="submission" date="2016-11" db="UniProtKB">
        <authorList>
            <consortium name="WormBaseParasite"/>
        </authorList>
    </citation>
    <scope>IDENTIFICATION</scope>
</reference>
<protein>
    <submittedName>
        <fullName evidence="2">Ovule protein</fullName>
    </submittedName>
</protein>
<dbReference type="Proteomes" id="UP000095283">
    <property type="component" value="Unplaced"/>
</dbReference>
<proteinExistence type="predicted"/>